<dbReference type="EMBL" id="JAUEDM010000007">
    <property type="protein sequence ID" value="KAK3314341.1"/>
    <property type="molecule type" value="Genomic_DNA"/>
</dbReference>
<dbReference type="Proteomes" id="UP001283341">
    <property type="component" value="Unassembled WGS sequence"/>
</dbReference>
<reference evidence="2" key="1">
    <citation type="journal article" date="2023" name="Mol. Phylogenet. Evol.">
        <title>Genome-scale phylogeny and comparative genomics of the fungal order Sordariales.</title>
        <authorList>
            <person name="Hensen N."/>
            <person name="Bonometti L."/>
            <person name="Westerberg I."/>
            <person name="Brannstrom I.O."/>
            <person name="Guillou S."/>
            <person name="Cros-Aarteil S."/>
            <person name="Calhoun S."/>
            <person name="Haridas S."/>
            <person name="Kuo A."/>
            <person name="Mondo S."/>
            <person name="Pangilinan J."/>
            <person name="Riley R."/>
            <person name="LaButti K."/>
            <person name="Andreopoulos B."/>
            <person name="Lipzen A."/>
            <person name="Chen C."/>
            <person name="Yan M."/>
            <person name="Daum C."/>
            <person name="Ng V."/>
            <person name="Clum A."/>
            <person name="Steindorff A."/>
            <person name="Ohm R.A."/>
            <person name="Martin F."/>
            <person name="Silar P."/>
            <person name="Natvig D.O."/>
            <person name="Lalanne C."/>
            <person name="Gautier V."/>
            <person name="Ament-Velasquez S.L."/>
            <person name="Kruys A."/>
            <person name="Hutchinson M.I."/>
            <person name="Powell A.J."/>
            <person name="Barry K."/>
            <person name="Miller A.N."/>
            <person name="Grigoriev I.V."/>
            <person name="Debuchy R."/>
            <person name="Gladieux P."/>
            <person name="Hiltunen Thoren M."/>
            <person name="Johannesson H."/>
        </authorList>
    </citation>
    <scope>NUCLEOTIDE SEQUENCE</scope>
    <source>
        <strain evidence="2">CBS 118394</strain>
    </source>
</reference>
<feature type="signal peptide" evidence="1">
    <location>
        <begin position="1"/>
        <end position="22"/>
    </location>
</feature>
<proteinExistence type="predicted"/>
<organism evidence="2 3">
    <name type="scientific">Apodospora peruviana</name>
    <dbReference type="NCBI Taxonomy" id="516989"/>
    <lineage>
        <taxon>Eukaryota</taxon>
        <taxon>Fungi</taxon>
        <taxon>Dikarya</taxon>
        <taxon>Ascomycota</taxon>
        <taxon>Pezizomycotina</taxon>
        <taxon>Sordariomycetes</taxon>
        <taxon>Sordariomycetidae</taxon>
        <taxon>Sordariales</taxon>
        <taxon>Lasiosphaeriaceae</taxon>
        <taxon>Apodospora</taxon>
    </lineage>
</organism>
<evidence type="ECO:0000313" key="3">
    <source>
        <dbReference type="Proteomes" id="UP001283341"/>
    </source>
</evidence>
<comment type="caution">
    <text evidence="2">The sequence shown here is derived from an EMBL/GenBank/DDBJ whole genome shotgun (WGS) entry which is preliminary data.</text>
</comment>
<evidence type="ECO:0000313" key="2">
    <source>
        <dbReference type="EMBL" id="KAK3314341.1"/>
    </source>
</evidence>
<accession>A0AAE0M054</accession>
<name>A0AAE0M054_9PEZI</name>
<dbReference type="AlphaFoldDB" id="A0AAE0M054"/>
<protein>
    <submittedName>
        <fullName evidence="2">Uncharacterized protein</fullName>
    </submittedName>
</protein>
<sequence>MHFKHTLLSAAAAAGSFQVASAQRLTDTSICDYYTAAVLKNNTAENQLTLLTVLVNTVVIGNYTKPNVGVVVPGILAAGEFNGKAVNLVPYFTGEFLSTNQGGTSGTSVNFLDGGGAEPIKKNMPANDTTSNQYFLLTHLYQFFGALLRCSEYGMGGAFSSYGGDASMYQVHKFMDLGPEEVGYFVQQVALAAASFGVAKDDITAVGVALNSLFGIRCAPPTTVIPTQGPHLQSICVAEDCPLSPNSTCGKYESVFPPMSATSTSAMTSAMATSTNASATTEIMATSTMESKPTSTAVTAGAAATGFSLLPVAWACVALLF</sequence>
<gene>
    <name evidence="2" type="ORF">B0H66DRAFT_483636</name>
</gene>
<feature type="chain" id="PRO_5041933437" evidence="1">
    <location>
        <begin position="23"/>
        <end position="321"/>
    </location>
</feature>
<reference evidence="2" key="2">
    <citation type="submission" date="2023-06" db="EMBL/GenBank/DDBJ databases">
        <authorList>
            <consortium name="Lawrence Berkeley National Laboratory"/>
            <person name="Haridas S."/>
            <person name="Hensen N."/>
            <person name="Bonometti L."/>
            <person name="Westerberg I."/>
            <person name="Brannstrom I.O."/>
            <person name="Guillou S."/>
            <person name="Cros-Aarteil S."/>
            <person name="Calhoun S."/>
            <person name="Kuo A."/>
            <person name="Mondo S."/>
            <person name="Pangilinan J."/>
            <person name="Riley R."/>
            <person name="Labutti K."/>
            <person name="Andreopoulos B."/>
            <person name="Lipzen A."/>
            <person name="Chen C."/>
            <person name="Yanf M."/>
            <person name="Daum C."/>
            <person name="Ng V."/>
            <person name="Clum A."/>
            <person name="Steindorff A."/>
            <person name="Ohm R."/>
            <person name="Martin F."/>
            <person name="Silar P."/>
            <person name="Natvig D."/>
            <person name="Lalanne C."/>
            <person name="Gautier V."/>
            <person name="Ament-Velasquez S.L."/>
            <person name="Kruys A."/>
            <person name="Hutchinson M.I."/>
            <person name="Powell A.J."/>
            <person name="Barry K."/>
            <person name="Miller A.N."/>
            <person name="Grigoriev I.V."/>
            <person name="Debuchy R."/>
            <person name="Gladieux P."/>
            <person name="Thoren M.H."/>
            <person name="Johannesson H."/>
        </authorList>
    </citation>
    <scope>NUCLEOTIDE SEQUENCE</scope>
    <source>
        <strain evidence="2">CBS 118394</strain>
    </source>
</reference>
<keyword evidence="1" id="KW-0732">Signal</keyword>
<keyword evidence="3" id="KW-1185">Reference proteome</keyword>
<evidence type="ECO:0000256" key="1">
    <source>
        <dbReference type="SAM" id="SignalP"/>
    </source>
</evidence>